<dbReference type="Pfam" id="PF13855">
    <property type="entry name" value="LRR_8"/>
    <property type="match status" value="3"/>
</dbReference>
<keyword evidence="2" id="KW-0677">Repeat</keyword>
<dbReference type="InterPro" id="IPR032675">
    <property type="entry name" value="LRR_dom_sf"/>
</dbReference>
<reference evidence="4 5" key="1">
    <citation type="submission" date="2019-01" db="EMBL/GenBank/DDBJ databases">
        <authorList>
            <person name="Sayadi A."/>
        </authorList>
    </citation>
    <scope>NUCLEOTIDE SEQUENCE [LARGE SCALE GENOMIC DNA]</scope>
</reference>
<feature type="transmembrane region" description="Helical" evidence="3">
    <location>
        <begin position="288"/>
        <end position="313"/>
    </location>
</feature>
<dbReference type="SMART" id="SM00364">
    <property type="entry name" value="LRR_BAC"/>
    <property type="match status" value="4"/>
</dbReference>
<keyword evidence="1" id="KW-0433">Leucine-rich repeat</keyword>
<dbReference type="Proteomes" id="UP000410492">
    <property type="component" value="Unassembled WGS sequence"/>
</dbReference>
<dbReference type="EMBL" id="CAACVG010008898">
    <property type="protein sequence ID" value="VEN51446.1"/>
    <property type="molecule type" value="Genomic_DNA"/>
</dbReference>
<evidence type="ECO:0000256" key="2">
    <source>
        <dbReference type="ARBA" id="ARBA00022737"/>
    </source>
</evidence>
<dbReference type="InterPro" id="IPR001611">
    <property type="entry name" value="Leu-rich_rpt"/>
</dbReference>
<dbReference type="PANTHER" id="PTHR24366">
    <property type="entry name" value="IG(IMMUNOGLOBULIN) AND LRR(LEUCINE RICH REPEAT) DOMAINS"/>
    <property type="match status" value="1"/>
</dbReference>
<dbReference type="SMART" id="SM00369">
    <property type="entry name" value="LRR_TYP"/>
    <property type="match status" value="5"/>
</dbReference>
<proteinExistence type="predicted"/>
<keyword evidence="3" id="KW-1133">Transmembrane helix</keyword>
<dbReference type="Gene3D" id="3.80.10.10">
    <property type="entry name" value="Ribonuclease Inhibitor"/>
    <property type="match status" value="2"/>
</dbReference>
<keyword evidence="3" id="KW-0472">Membrane</keyword>
<keyword evidence="3" id="KW-0812">Transmembrane</keyword>
<dbReference type="SUPFAM" id="SSF52058">
    <property type="entry name" value="L domain-like"/>
    <property type="match status" value="1"/>
</dbReference>
<dbReference type="AlphaFoldDB" id="A0A653CUD3"/>
<dbReference type="PANTHER" id="PTHR24366:SF96">
    <property type="entry name" value="LEUCINE RICH REPEAT CONTAINING 53"/>
    <property type="match status" value="1"/>
</dbReference>
<accession>A0A653CUD3</accession>
<protein>
    <recommendedName>
        <fullName evidence="6">LRRCT domain-containing protein</fullName>
    </recommendedName>
</protein>
<evidence type="ECO:0000256" key="3">
    <source>
        <dbReference type="SAM" id="Phobius"/>
    </source>
</evidence>
<sequence>DLRVLELRSCGLGRINTQLYHLLPYLSHLDLGYNRLQFLSVDEFQDVRRLHSLKLDGNMLPVVLEKTFVHQQQLKYLCLARNRLAKITNTAFFNLTSLIELDISYNRLSKLESDAVTPLGDSLQKLVISGNYFTLGLIKALLQTLYRVWHLEAAHMRLKFLPDRFIPDRVKYLNISWNNLTTLTAQIFPAQLQQLDLSHNQLIGLNDSVVVKLETLSHVNLTGNPWSCTLCHITSMLFRANKTNMFINLTCASPDSLRGRTIPSLRFEDVTTCGAKLNSDSGVSNGKLGLLVGSILIVISAVFAIVFVVVSCIRRHYRNVDRQRKREAVERAENSLQNATAIFSKGEISFKFPLDLMERKMSVSTIDEIKRDPQPSLPNGTSTGI</sequence>
<gene>
    <name evidence="4" type="ORF">CALMAC_LOCUS11898</name>
</gene>
<evidence type="ECO:0000313" key="4">
    <source>
        <dbReference type="EMBL" id="VEN51446.1"/>
    </source>
</evidence>
<evidence type="ECO:0000256" key="1">
    <source>
        <dbReference type="ARBA" id="ARBA00022614"/>
    </source>
</evidence>
<dbReference type="InterPro" id="IPR003591">
    <property type="entry name" value="Leu-rich_rpt_typical-subtyp"/>
</dbReference>
<evidence type="ECO:0000313" key="5">
    <source>
        <dbReference type="Proteomes" id="UP000410492"/>
    </source>
</evidence>
<evidence type="ECO:0008006" key="6">
    <source>
        <dbReference type="Google" id="ProtNLM"/>
    </source>
</evidence>
<name>A0A653CUD3_CALMS</name>
<keyword evidence="5" id="KW-1185">Reference proteome</keyword>
<dbReference type="PROSITE" id="PS51450">
    <property type="entry name" value="LRR"/>
    <property type="match status" value="1"/>
</dbReference>
<organism evidence="4 5">
    <name type="scientific">Callosobruchus maculatus</name>
    <name type="common">Southern cowpea weevil</name>
    <name type="synonym">Pulse bruchid</name>
    <dbReference type="NCBI Taxonomy" id="64391"/>
    <lineage>
        <taxon>Eukaryota</taxon>
        <taxon>Metazoa</taxon>
        <taxon>Ecdysozoa</taxon>
        <taxon>Arthropoda</taxon>
        <taxon>Hexapoda</taxon>
        <taxon>Insecta</taxon>
        <taxon>Pterygota</taxon>
        <taxon>Neoptera</taxon>
        <taxon>Endopterygota</taxon>
        <taxon>Coleoptera</taxon>
        <taxon>Polyphaga</taxon>
        <taxon>Cucujiformia</taxon>
        <taxon>Chrysomeloidea</taxon>
        <taxon>Chrysomelidae</taxon>
        <taxon>Bruchinae</taxon>
        <taxon>Bruchini</taxon>
        <taxon>Callosobruchus</taxon>
    </lineage>
</organism>
<feature type="non-terminal residue" evidence="4">
    <location>
        <position position="1"/>
    </location>
</feature>
<dbReference type="OrthoDB" id="9229163at2759"/>